<accession>A0A2S2P3L1</accession>
<evidence type="ECO:0000313" key="2">
    <source>
        <dbReference type="EMBL" id="MBY24063.1"/>
    </source>
</evidence>
<feature type="chain" id="PRO_5015740028" evidence="1">
    <location>
        <begin position="20"/>
        <end position="114"/>
    </location>
</feature>
<name>A0A2S2P3L1_SCHGA</name>
<organism evidence="2">
    <name type="scientific">Schizaphis graminum</name>
    <name type="common">Green bug aphid</name>
    <dbReference type="NCBI Taxonomy" id="13262"/>
    <lineage>
        <taxon>Eukaryota</taxon>
        <taxon>Metazoa</taxon>
        <taxon>Ecdysozoa</taxon>
        <taxon>Arthropoda</taxon>
        <taxon>Hexapoda</taxon>
        <taxon>Insecta</taxon>
        <taxon>Pterygota</taxon>
        <taxon>Neoptera</taxon>
        <taxon>Paraneoptera</taxon>
        <taxon>Hemiptera</taxon>
        <taxon>Sternorrhyncha</taxon>
        <taxon>Aphidomorpha</taxon>
        <taxon>Aphidoidea</taxon>
        <taxon>Aphididae</taxon>
        <taxon>Aphidini</taxon>
        <taxon>Schizaphis</taxon>
    </lineage>
</organism>
<keyword evidence="1" id="KW-0732">Signal</keyword>
<proteinExistence type="predicted"/>
<dbReference type="AlphaFoldDB" id="A0A2S2P3L1"/>
<reference evidence="2" key="1">
    <citation type="submission" date="2018-04" db="EMBL/GenBank/DDBJ databases">
        <title>Transcriptome of Schizaphis graminum biotype I.</title>
        <authorList>
            <person name="Scully E.D."/>
            <person name="Geib S.M."/>
            <person name="Palmer N.A."/>
            <person name="Koch K."/>
            <person name="Bradshaw J."/>
            <person name="Heng-Moss T."/>
            <person name="Sarath G."/>
        </authorList>
    </citation>
    <scope>NUCLEOTIDE SEQUENCE</scope>
</reference>
<feature type="signal peptide" evidence="1">
    <location>
        <begin position="1"/>
        <end position="19"/>
    </location>
</feature>
<evidence type="ECO:0000256" key="1">
    <source>
        <dbReference type="SAM" id="SignalP"/>
    </source>
</evidence>
<gene>
    <name evidence="2" type="ORF">g.2421</name>
</gene>
<dbReference type="EMBL" id="GGMR01011444">
    <property type="protein sequence ID" value="MBY24063.1"/>
    <property type="molecule type" value="Transcribed_RNA"/>
</dbReference>
<protein>
    <submittedName>
        <fullName evidence="2">Uncharacterized protein</fullName>
    </submittedName>
</protein>
<sequence>MSKFTMYILVFILITGSELNIFARAGLCNPIIGPCSEGSCMPCDLEKKQSVNKNDCMNPNGCPEVTKVKLEPPVPDYLIKPSIILSNPITRCLLCFWNITPFYWNMVWEPAKEE</sequence>